<evidence type="ECO:0000313" key="2">
    <source>
        <dbReference type="EMBL" id="NJA87682.1"/>
    </source>
</evidence>
<organism evidence="2 3">
    <name type="scientific">Rhodocyclus gracilis</name>
    <dbReference type="NCBI Taxonomy" id="2929842"/>
    <lineage>
        <taxon>Bacteria</taxon>
        <taxon>Pseudomonadati</taxon>
        <taxon>Pseudomonadota</taxon>
        <taxon>Betaproteobacteria</taxon>
        <taxon>Rhodocyclales</taxon>
        <taxon>Rhodocyclaceae</taxon>
        <taxon>Rhodocyclus</taxon>
    </lineage>
</organism>
<evidence type="ECO:0000256" key="1">
    <source>
        <dbReference type="SAM" id="MobiDB-lite"/>
    </source>
</evidence>
<evidence type="ECO:0000313" key="3">
    <source>
        <dbReference type="Proteomes" id="UP000720344"/>
    </source>
</evidence>
<name>A0ABX0WFS4_9RHOO</name>
<dbReference type="Proteomes" id="UP000720344">
    <property type="component" value="Unassembled WGS sequence"/>
</dbReference>
<dbReference type="Pfam" id="PF03245">
    <property type="entry name" value="Phage_lysis"/>
    <property type="match status" value="1"/>
</dbReference>
<gene>
    <name evidence="2" type="ORF">HCX48_00365</name>
</gene>
<accession>A0ABX0WFS4</accession>
<proteinExistence type="predicted"/>
<feature type="region of interest" description="Disordered" evidence="1">
    <location>
        <begin position="118"/>
        <end position="138"/>
    </location>
</feature>
<evidence type="ECO:0008006" key="4">
    <source>
        <dbReference type="Google" id="ProtNLM"/>
    </source>
</evidence>
<dbReference type="RefSeq" id="WP_153590642.1">
    <property type="nucleotide sequence ID" value="NZ_JAATWB010000001.1"/>
</dbReference>
<sequence>MSQSTKALVIVLLSGLLIGAFYAYGQQQFGLGEKAERSAWQGRENTALIKANSRIKELEERARAQEREHAQDMAAASATYQEDLKHEKAAKDRAVADLRSGALRLRDPFVAACPDAAAGGGAGPAGAGSGGGDGEARAELSVEASEFLVSLASEADEVVHQLTACQSVVEADRKIYRER</sequence>
<keyword evidence="3" id="KW-1185">Reference proteome</keyword>
<feature type="compositionally biased region" description="Gly residues" evidence="1">
    <location>
        <begin position="118"/>
        <end position="133"/>
    </location>
</feature>
<comment type="caution">
    <text evidence="2">The sequence shown here is derived from an EMBL/GenBank/DDBJ whole genome shotgun (WGS) entry which is preliminary data.</text>
</comment>
<protein>
    <recommendedName>
        <fullName evidence="4">Lysis protein</fullName>
    </recommendedName>
</protein>
<dbReference type="InterPro" id="IPR004929">
    <property type="entry name" value="I-spanin"/>
</dbReference>
<reference evidence="3" key="1">
    <citation type="submission" date="2020-03" db="EMBL/GenBank/DDBJ databases">
        <title>Whole-genome sequence of the purple nonsulfur bacterium Rhodocyclus tenuis DSM112.</title>
        <authorList>
            <person name="Kyndt J.A."/>
            <person name="Meyer T.E."/>
        </authorList>
    </citation>
    <scope>NUCLEOTIDE SEQUENCE [LARGE SCALE GENOMIC DNA]</scope>
    <source>
        <strain evidence="3">DSM 112</strain>
    </source>
</reference>
<dbReference type="EMBL" id="JAATWB010000001">
    <property type="protein sequence ID" value="NJA87682.1"/>
    <property type="molecule type" value="Genomic_DNA"/>
</dbReference>
<feature type="region of interest" description="Disordered" evidence="1">
    <location>
        <begin position="64"/>
        <end position="86"/>
    </location>
</feature>